<dbReference type="Pfam" id="PF13692">
    <property type="entry name" value="Glyco_trans_1_4"/>
    <property type="match status" value="1"/>
</dbReference>
<reference evidence="1 2" key="1">
    <citation type="submission" date="2018-06" db="EMBL/GenBank/DDBJ databases">
        <title>Comparative genomics of Brasilonema spp. strains.</title>
        <authorList>
            <person name="Alvarenga D.O."/>
            <person name="Fiore M.F."/>
            <person name="Varani A.M."/>
        </authorList>
    </citation>
    <scope>NUCLEOTIDE SEQUENCE [LARGE SCALE GENOMIC DNA]</scope>
    <source>
        <strain evidence="1 2">SPC951</strain>
    </source>
</reference>
<accession>A0ABX1P999</accession>
<name>A0ABX1P999_9CYAN</name>
<evidence type="ECO:0000313" key="1">
    <source>
        <dbReference type="EMBL" id="NMG20377.1"/>
    </source>
</evidence>
<organism evidence="1 2">
    <name type="scientific">Brasilonema bromeliae SPC951</name>
    <dbReference type="NCBI Taxonomy" id="385972"/>
    <lineage>
        <taxon>Bacteria</taxon>
        <taxon>Bacillati</taxon>
        <taxon>Cyanobacteriota</taxon>
        <taxon>Cyanophyceae</taxon>
        <taxon>Nostocales</taxon>
        <taxon>Scytonemataceae</taxon>
        <taxon>Brasilonema</taxon>
        <taxon>Bromeliae group (in: Brasilonema)</taxon>
    </lineage>
</organism>
<evidence type="ECO:0000313" key="2">
    <source>
        <dbReference type="Proteomes" id="UP000718564"/>
    </source>
</evidence>
<sequence length="408" mass="44973">MTDRPHAVLLYHYFQPDDVISARLFGELADGLVARGWDVTAVPCNRGCRDEVVTRPARERWHGVDIRRVWRPRFKQASNRGRLLNAGWMIAAWGLTAAALPSRKREVVVVGTDPVLGVLAALPWGLWRRRTAVAHWCHDLYPEAPVADGMVGERSPAVRGLKAVLAQAYRRCKLLADLGPCMRERLAAYGSPGRAVTLTPWALVEPPAPVEPDPATRRDLFGDAALGLLYSGNFGRAHSHAEFLDLARRLRDTPVRLCFAGRGNRMDELKAAVRPDDTNVSFAGFAPEGELERRLGACDLHLVSLRPEWAGTVVPSKFFGALATGRGVVYAGPPDSAIARWIEEHQVGWVLTPATAGAVADDLRALAADPGRLASLRRRCHAVYHHHFSRQAQLARWDAELRQLLPPG</sequence>
<proteinExistence type="predicted"/>
<dbReference type="RefSeq" id="WP_169155639.1">
    <property type="nucleotide sequence ID" value="NZ_CAWPJE010000073.1"/>
</dbReference>
<dbReference type="EMBL" id="QMEB01000091">
    <property type="protein sequence ID" value="NMG20377.1"/>
    <property type="molecule type" value="Genomic_DNA"/>
</dbReference>
<dbReference type="PANTHER" id="PTHR12526:SF638">
    <property type="entry name" value="SPORE COAT PROTEIN SA"/>
    <property type="match status" value="1"/>
</dbReference>
<dbReference type="PANTHER" id="PTHR12526">
    <property type="entry name" value="GLYCOSYLTRANSFERASE"/>
    <property type="match status" value="1"/>
</dbReference>
<dbReference type="Proteomes" id="UP000718564">
    <property type="component" value="Unassembled WGS sequence"/>
</dbReference>
<dbReference type="CDD" id="cd03794">
    <property type="entry name" value="GT4_WbuB-like"/>
    <property type="match status" value="1"/>
</dbReference>
<dbReference type="SUPFAM" id="SSF53756">
    <property type="entry name" value="UDP-Glycosyltransferase/glycogen phosphorylase"/>
    <property type="match status" value="1"/>
</dbReference>
<protein>
    <recommendedName>
        <fullName evidence="3">Glycosyltransferase</fullName>
    </recommendedName>
</protein>
<evidence type="ECO:0008006" key="3">
    <source>
        <dbReference type="Google" id="ProtNLM"/>
    </source>
</evidence>
<gene>
    <name evidence="1" type="ORF">DP116_13265</name>
</gene>
<dbReference type="Gene3D" id="3.40.50.2000">
    <property type="entry name" value="Glycogen Phosphorylase B"/>
    <property type="match status" value="2"/>
</dbReference>
<comment type="caution">
    <text evidence="1">The sequence shown here is derived from an EMBL/GenBank/DDBJ whole genome shotgun (WGS) entry which is preliminary data.</text>
</comment>
<keyword evidence="2" id="KW-1185">Reference proteome</keyword>